<dbReference type="EMBL" id="JAXLQG010000017">
    <property type="protein sequence ID" value="KAK5531395.1"/>
    <property type="molecule type" value="Genomic_DNA"/>
</dbReference>
<evidence type="ECO:0008006" key="11">
    <source>
        <dbReference type="Google" id="ProtNLM"/>
    </source>
</evidence>
<dbReference type="PIRSF" id="PIRSF002744">
    <property type="entry name" value="Pur-cyt_permease"/>
    <property type="match status" value="1"/>
</dbReference>
<keyword evidence="4 8" id="KW-0812">Transmembrane</keyword>
<evidence type="ECO:0000313" key="10">
    <source>
        <dbReference type="Proteomes" id="UP001345827"/>
    </source>
</evidence>
<proteinExistence type="inferred from homology"/>
<comment type="subcellular location">
    <subcellularLocation>
        <location evidence="1">Membrane</location>
        <topology evidence="1">Multi-pass membrane protein</topology>
    </subcellularLocation>
</comment>
<feature type="transmembrane region" description="Helical" evidence="8">
    <location>
        <begin position="496"/>
        <end position="512"/>
    </location>
</feature>
<evidence type="ECO:0000313" key="9">
    <source>
        <dbReference type="EMBL" id="KAK5531395.1"/>
    </source>
</evidence>
<feature type="transmembrane region" description="Helical" evidence="8">
    <location>
        <begin position="345"/>
        <end position="368"/>
    </location>
</feature>
<feature type="transmembrane region" description="Helical" evidence="8">
    <location>
        <begin position="222"/>
        <end position="239"/>
    </location>
</feature>
<dbReference type="GO" id="GO:0000329">
    <property type="term" value="C:fungal-type vacuole membrane"/>
    <property type="evidence" value="ECO:0007669"/>
    <property type="project" value="TreeGrafter"/>
</dbReference>
<feature type="transmembrane region" description="Helical" evidence="8">
    <location>
        <begin position="111"/>
        <end position="133"/>
    </location>
</feature>
<evidence type="ECO:0000256" key="4">
    <source>
        <dbReference type="ARBA" id="ARBA00022692"/>
    </source>
</evidence>
<keyword evidence="10" id="KW-1185">Reference proteome</keyword>
<dbReference type="Pfam" id="PF02133">
    <property type="entry name" value="Transp_cyt_pur"/>
    <property type="match status" value="1"/>
</dbReference>
<feature type="transmembrane region" description="Helical" evidence="8">
    <location>
        <begin position="82"/>
        <end position="105"/>
    </location>
</feature>
<feature type="transmembrane region" description="Helical" evidence="8">
    <location>
        <begin position="259"/>
        <end position="281"/>
    </location>
</feature>
<dbReference type="Gene3D" id="1.10.4160.10">
    <property type="entry name" value="Hydantoin permease"/>
    <property type="match status" value="1"/>
</dbReference>
<reference evidence="9 10" key="1">
    <citation type="submission" date="2023-06" db="EMBL/GenBank/DDBJ databases">
        <title>Black Yeasts Isolated from many extreme environments.</title>
        <authorList>
            <person name="Coleine C."/>
            <person name="Stajich J.E."/>
            <person name="Selbmann L."/>
        </authorList>
    </citation>
    <scope>NUCLEOTIDE SEQUENCE [LARGE SCALE GENOMIC DNA]</scope>
    <source>
        <strain evidence="9 10">CCFEE 5887</strain>
    </source>
</reference>
<dbReference type="PANTHER" id="PTHR31806">
    <property type="entry name" value="PURINE-CYTOSINE PERMEASE FCY2-RELATED"/>
    <property type="match status" value="1"/>
</dbReference>
<keyword evidence="5 8" id="KW-1133">Transmembrane helix</keyword>
<dbReference type="AlphaFoldDB" id="A0AAV9PY37"/>
<keyword evidence="3 7" id="KW-0813">Transport</keyword>
<keyword evidence="6 7" id="KW-0472">Membrane</keyword>
<sequence length="522" mass="56414">METPPDEKMQKTDLEVASKSLGSEDVVPGSLEEQQKTKVESIRERFAVLRFAHGIEIFLDKKVGMETQGIDRMAEDERRNPPMWNVFVLWCGSNICVQTLPFGVLGPELGLSLHLSIAAIVVGSLLGAACTAFTSSLGPKLGLRTIAAARYSFGFYGAKLCACITIIVNVGFTVIGVVVAGQILSAVSDYKMTLSVGIAISSILSYLVTVLGLSIIHTFERYAWIPSIILFLVLIGQASPHVSPSTPSSAEGLELAAIFLSYMAIIFAYASGWAPIAADYFCSYPSTTPQWKIFVLSWSGLSTACIFSISIGACVGSAAMVYAPYTDAYNEYGFGALISTVYHPVGWSKFALVVFSFTVIGQNTIMIYSNGLAAQLLGDYFHAVPRFIWSFVVICAVLLLALIGRAHLSEIITDFVGLLGYWAVAFATIVLIEDQVFRRRRGYDLRVWDDAKLLPVGAAAVTSLLIGYCAGGITGMDQTWYVGPIARTFGGMGGDVGTFLSFGFTCVSYPILRTIERRVTGK</sequence>
<evidence type="ECO:0000256" key="5">
    <source>
        <dbReference type="ARBA" id="ARBA00022989"/>
    </source>
</evidence>
<name>A0AAV9PY37_9PEZI</name>
<evidence type="ECO:0000256" key="3">
    <source>
        <dbReference type="ARBA" id="ARBA00022448"/>
    </source>
</evidence>
<dbReference type="PANTHER" id="PTHR31806:SF7">
    <property type="entry name" value="TRANSPORTER, PUTATIVE (AFU_ORTHOLOGUE AFUA_2G04690)-RELATED"/>
    <property type="match status" value="1"/>
</dbReference>
<evidence type="ECO:0000256" key="2">
    <source>
        <dbReference type="ARBA" id="ARBA00008974"/>
    </source>
</evidence>
<comment type="similarity">
    <text evidence="2 7">Belongs to the purine-cytosine permease (2.A.39) family.</text>
</comment>
<dbReference type="GO" id="GO:0005886">
    <property type="term" value="C:plasma membrane"/>
    <property type="evidence" value="ECO:0007669"/>
    <property type="project" value="TreeGrafter"/>
</dbReference>
<feature type="transmembrane region" description="Helical" evidence="8">
    <location>
        <begin position="192"/>
        <end position="215"/>
    </location>
</feature>
<evidence type="ECO:0000256" key="7">
    <source>
        <dbReference type="PIRNR" id="PIRNR002744"/>
    </source>
</evidence>
<dbReference type="InterPro" id="IPR026030">
    <property type="entry name" value="Pur-cyt_permease_Fcy2/21/22"/>
</dbReference>
<feature type="transmembrane region" description="Helical" evidence="8">
    <location>
        <begin position="153"/>
        <end position="180"/>
    </location>
</feature>
<comment type="caution">
    <text evidence="9">The sequence shown here is derived from an EMBL/GenBank/DDBJ whole genome shotgun (WGS) entry which is preliminary data.</text>
</comment>
<accession>A0AAV9PY37</accession>
<feature type="transmembrane region" description="Helical" evidence="8">
    <location>
        <begin position="415"/>
        <end position="432"/>
    </location>
</feature>
<evidence type="ECO:0000256" key="1">
    <source>
        <dbReference type="ARBA" id="ARBA00004141"/>
    </source>
</evidence>
<protein>
    <recommendedName>
        <fullName evidence="11">Purine-cytosine permease</fullName>
    </recommendedName>
</protein>
<feature type="transmembrane region" description="Helical" evidence="8">
    <location>
        <begin position="453"/>
        <end position="476"/>
    </location>
</feature>
<feature type="transmembrane region" description="Helical" evidence="8">
    <location>
        <begin position="293"/>
        <end position="325"/>
    </location>
</feature>
<evidence type="ECO:0000256" key="8">
    <source>
        <dbReference type="SAM" id="Phobius"/>
    </source>
</evidence>
<dbReference type="InterPro" id="IPR001248">
    <property type="entry name" value="Pur-cyt_permease"/>
</dbReference>
<gene>
    <name evidence="9" type="ORF">LTR25_008504</name>
</gene>
<evidence type="ECO:0000256" key="6">
    <source>
        <dbReference type="ARBA" id="ARBA00023136"/>
    </source>
</evidence>
<organism evidence="9 10">
    <name type="scientific">Vermiconidia calcicola</name>
    <dbReference type="NCBI Taxonomy" id="1690605"/>
    <lineage>
        <taxon>Eukaryota</taxon>
        <taxon>Fungi</taxon>
        <taxon>Dikarya</taxon>
        <taxon>Ascomycota</taxon>
        <taxon>Pezizomycotina</taxon>
        <taxon>Dothideomycetes</taxon>
        <taxon>Dothideomycetidae</taxon>
        <taxon>Mycosphaerellales</taxon>
        <taxon>Extremaceae</taxon>
        <taxon>Vermiconidia</taxon>
    </lineage>
</organism>
<dbReference type="Proteomes" id="UP001345827">
    <property type="component" value="Unassembled WGS sequence"/>
</dbReference>
<feature type="transmembrane region" description="Helical" evidence="8">
    <location>
        <begin position="380"/>
        <end position="403"/>
    </location>
</feature>
<dbReference type="GO" id="GO:0022857">
    <property type="term" value="F:transmembrane transporter activity"/>
    <property type="evidence" value="ECO:0007669"/>
    <property type="project" value="InterPro"/>
</dbReference>